<dbReference type="EMBL" id="JAANCM010000007">
    <property type="protein sequence ID" value="NHT76997.1"/>
    <property type="molecule type" value="Genomic_DNA"/>
</dbReference>
<comment type="caution">
    <text evidence="2">The sequence shown here is derived from an EMBL/GenBank/DDBJ whole genome shotgun (WGS) entry which is preliminary data.</text>
</comment>
<accession>A0AA44CDI0</accession>
<sequence length="79" mass="8377">MNFMQCKLARVSLGWGVRELALAANVSTQTISRLEAGGQLRPSTVDGIRKVLEDAGIEFIAESDDGGVGIRLKARSSGT</sequence>
<dbReference type="GO" id="GO:0003677">
    <property type="term" value="F:DNA binding"/>
    <property type="evidence" value="ECO:0007669"/>
    <property type="project" value="InterPro"/>
</dbReference>
<dbReference type="AlphaFoldDB" id="A0AA44CDI0"/>
<organism evidence="2 3">
    <name type="scientific">Ferranicluibacter rubi</name>
    <dbReference type="NCBI Taxonomy" id="2715133"/>
    <lineage>
        <taxon>Bacteria</taxon>
        <taxon>Pseudomonadati</taxon>
        <taxon>Pseudomonadota</taxon>
        <taxon>Alphaproteobacteria</taxon>
        <taxon>Hyphomicrobiales</taxon>
        <taxon>Rhizobiaceae</taxon>
        <taxon>Ferranicluibacter</taxon>
    </lineage>
</organism>
<dbReference type="SUPFAM" id="SSF47413">
    <property type="entry name" value="lambda repressor-like DNA-binding domains"/>
    <property type="match status" value="1"/>
</dbReference>
<keyword evidence="3" id="KW-1185">Reference proteome</keyword>
<dbReference type="PROSITE" id="PS50943">
    <property type="entry name" value="HTH_CROC1"/>
    <property type="match status" value="1"/>
</dbReference>
<evidence type="ECO:0000313" key="2">
    <source>
        <dbReference type="EMBL" id="NHT76997.1"/>
    </source>
</evidence>
<name>A0AA44CDI0_9HYPH</name>
<evidence type="ECO:0000259" key="1">
    <source>
        <dbReference type="PROSITE" id="PS50943"/>
    </source>
</evidence>
<proteinExistence type="predicted"/>
<gene>
    <name evidence="2" type="ORF">G8E10_14805</name>
</gene>
<evidence type="ECO:0000313" key="3">
    <source>
        <dbReference type="Proteomes" id="UP001155840"/>
    </source>
</evidence>
<dbReference type="Pfam" id="PF01381">
    <property type="entry name" value="HTH_3"/>
    <property type="match status" value="1"/>
</dbReference>
<dbReference type="Proteomes" id="UP001155840">
    <property type="component" value="Unassembled WGS sequence"/>
</dbReference>
<dbReference type="InterPro" id="IPR001387">
    <property type="entry name" value="Cro/C1-type_HTH"/>
</dbReference>
<dbReference type="CDD" id="cd00093">
    <property type="entry name" value="HTH_XRE"/>
    <property type="match status" value="1"/>
</dbReference>
<dbReference type="Gene3D" id="1.10.260.40">
    <property type="entry name" value="lambda repressor-like DNA-binding domains"/>
    <property type="match status" value="1"/>
</dbReference>
<dbReference type="InterPro" id="IPR010982">
    <property type="entry name" value="Lambda_DNA-bd_dom_sf"/>
</dbReference>
<protein>
    <submittedName>
        <fullName evidence="2">Helix-turn-helix transcriptional regulator</fullName>
    </submittedName>
</protein>
<reference evidence="2" key="1">
    <citation type="submission" date="2020-03" db="EMBL/GenBank/DDBJ databases">
        <title>Ferranicluibacter endophyticum gen. nov., sp. nov., a new genus isolated from Rubus ulmifolius Schott. stem.</title>
        <authorList>
            <person name="Roca-Couso R."/>
            <person name="Flores-Felix J.D."/>
            <person name="Igual J.M."/>
            <person name="Rivas R."/>
        </authorList>
    </citation>
    <scope>NUCLEOTIDE SEQUENCE</scope>
    <source>
        <strain evidence="2">CRRU44</strain>
    </source>
</reference>
<feature type="domain" description="HTH cro/C1-type" evidence="1">
    <location>
        <begin position="7"/>
        <end position="37"/>
    </location>
</feature>